<dbReference type="InterPro" id="IPR000944">
    <property type="entry name" value="Tscrpt_reg_Rrf2"/>
</dbReference>
<dbReference type="InterPro" id="IPR030489">
    <property type="entry name" value="TR_Rrf2-type_CS"/>
</dbReference>
<name>A0A2P7EAH6_9SYNE</name>
<dbReference type="RefSeq" id="WP_106501162.1">
    <property type="nucleotide sequence ID" value="NZ_PXVC01000206.1"/>
</dbReference>
<dbReference type="Gene3D" id="1.10.10.10">
    <property type="entry name" value="Winged helix-like DNA-binding domain superfamily/Winged helix DNA-binding domain"/>
    <property type="match status" value="1"/>
</dbReference>
<organism evidence="2 3">
    <name type="scientific">Synechococcus lacustris str. Tous</name>
    <dbReference type="NCBI Taxonomy" id="1910958"/>
    <lineage>
        <taxon>Bacteria</taxon>
        <taxon>Bacillati</taxon>
        <taxon>Cyanobacteriota</taxon>
        <taxon>Cyanophyceae</taxon>
        <taxon>Synechococcales</taxon>
        <taxon>Synechococcaceae</taxon>
        <taxon>Synechococcus</taxon>
    </lineage>
</organism>
<dbReference type="SUPFAM" id="SSF46785">
    <property type="entry name" value="Winged helix' DNA-binding domain"/>
    <property type="match status" value="1"/>
</dbReference>
<comment type="caution">
    <text evidence="2">The sequence shown here is derived from an EMBL/GenBank/DDBJ whole genome shotgun (WGS) entry which is preliminary data.</text>
</comment>
<dbReference type="GO" id="GO:0003677">
    <property type="term" value="F:DNA binding"/>
    <property type="evidence" value="ECO:0007669"/>
    <property type="project" value="UniProtKB-KW"/>
</dbReference>
<feature type="non-terminal residue" evidence="2">
    <location>
        <position position="1"/>
    </location>
</feature>
<dbReference type="PROSITE" id="PS51197">
    <property type="entry name" value="HTH_RRF2_2"/>
    <property type="match status" value="1"/>
</dbReference>
<proteinExistence type="predicted"/>
<sequence>GFNAKTEYGLVALLELVAVFPSSGILQVSQIASQQNIPDRYLEQMMISLRKAGILRSIRGPRGGYQLNRSPSEIALAEVINCLEGDIISTNSPTSNTPEHRAVAGLQANLDRRREDFLESMTLQQLADQRDQYLECRSMYFI</sequence>
<dbReference type="Pfam" id="PF02082">
    <property type="entry name" value="Rrf2"/>
    <property type="match status" value="1"/>
</dbReference>
<dbReference type="GO" id="GO:0003700">
    <property type="term" value="F:DNA-binding transcription factor activity"/>
    <property type="evidence" value="ECO:0007669"/>
    <property type="project" value="TreeGrafter"/>
</dbReference>
<dbReference type="InterPro" id="IPR036388">
    <property type="entry name" value="WH-like_DNA-bd_sf"/>
</dbReference>
<gene>
    <name evidence="2" type="ORF">C7K08_14330</name>
</gene>
<dbReference type="AlphaFoldDB" id="A0A2P7EAH6"/>
<evidence type="ECO:0000313" key="3">
    <source>
        <dbReference type="Proteomes" id="UP000240206"/>
    </source>
</evidence>
<reference evidence="3" key="1">
    <citation type="submission" date="2018-03" db="EMBL/GenBank/DDBJ databases">
        <title>Ecological and genomic features of two cosmopolitan and abundant freshwater picocyanobacteria.</title>
        <authorList>
            <person name="Cabello-Yeves P.J."/>
            <person name="Picazo A."/>
            <person name="Camacho A."/>
            <person name="Callieri C."/>
            <person name="Rosselli R."/>
            <person name="Roda-Garcia J."/>
            <person name="Coutinho F.H."/>
            <person name="Rodriguez-Valera F."/>
        </authorList>
    </citation>
    <scope>NUCLEOTIDE SEQUENCE [LARGE SCALE GENOMIC DNA]</scope>
    <source>
        <strain evidence="3">Tous</strain>
    </source>
</reference>
<dbReference type="NCBIfam" id="TIGR00738">
    <property type="entry name" value="rrf2_super"/>
    <property type="match status" value="1"/>
</dbReference>
<evidence type="ECO:0000313" key="2">
    <source>
        <dbReference type="EMBL" id="PSI00223.1"/>
    </source>
</evidence>
<keyword evidence="1" id="KW-0238">DNA-binding</keyword>
<keyword evidence="3" id="KW-1185">Reference proteome</keyword>
<dbReference type="PROSITE" id="PS01332">
    <property type="entry name" value="HTH_RRF2_1"/>
    <property type="match status" value="1"/>
</dbReference>
<dbReference type="InterPro" id="IPR036390">
    <property type="entry name" value="WH_DNA-bd_sf"/>
</dbReference>
<accession>A0A2P7EAH6</accession>
<dbReference type="EMBL" id="PXVC01000206">
    <property type="protein sequence ID" value="PSI00223.1"/>
    <property type="molecule type" value="Genomic_DNA"/>
</dbReference>
<dbReference type="GO" id="GO:0005829">
    <property type="term" value="C:cytosol"/>
    <property type="evidence" value="ECO:0007669"/>
    <property type="project" value="TreeGrafter"/>
</dbReference>
<dbReference type="Proteomes" id="UP000240206">
    <property type="component" value="Unassembled WGS sequence"/>
</dbReference>
<dbReference type="PANTHER" id="PTHR33221">
    <property type="entry name" value="WINGED HELIX-TURN-HELIX TRANSCRIPTIONAL REGULATOR, RRF2 FAMILY"/>
    <property type="match status" value="1"/>
</dbReference>
<evidence type="ECO:0000256" key="1">
    <source>
        <dbReference type="ARBA" id="ARBA00023125"/>
    </source>
</evidence>
<dbReference type="PANTHER" id="PTHR33221:SF5">
    <property type="entry name" value="HTH-TYPE TRANSCRIPTIONAL REGULATOR ISCR"/>
    <property type="match status" value="1"/>
</dbReference>
<protein>
    <submittedName>
        <fullName evidence="2">Rrf2 family transcriptional regulator</fullName>
    </submittedName>
</protein>